<dbReference type="PRINTS" id="PR01485">
    <property type="entry name" value="THROMBOPTN"/>
</dbReference>
<comment type="similarity">
    <text evidence="2">Belongs to the EPO/TPO family.</text>
</comment>
<reference evidence="9" key="2">
    <citation type="submission" date="2025-09" db="UniProtKB">
        <authorList>
            <consortium name="Ensembl"/>
        </authorList>
    </citation>
    <scope>IDENTIFICATION</scope>
</reference>
<evidence type="ECO:0000256" key="8">
    <source>
        <dbReference type="SAM" id="MobiDB-lite"/>
    </source>
</evidence>
<dbReference type="PANTHER" id="PTHR10560">
    <property type="entry name" value="THROMBOPOIETIN"/>
    <property type="match status" value="1"/>
</dbReference>
<keyword evidence="3" id="KW-0964">Secreted</keyword>
<dbReference type="InterPro" id="IPR001323">
    <property type="entry name" value="EPO_TPO"/>
</dbReference>
<sequence>MRGAVFVFACSVSHPTSQGGRSSARNNGPHGWRVSMCRWCREQPWSPDLLARLLGLSGGTSQLCSPKQTPFWASSRGEPAPGPRLAGRSRLGALKFPHSVLRESRRRRPNGTRGSPGSCGGGASGAGSQHEPDRAPAGWLPPRSQPVCTTPAPRAKEEARGSRKPSQGLALCAPVPFLEVKQHNRKPCCGHSAAGAVRRHSGALPSPAPRSGPRAPPRAWVKAALNGSRTGAGEQPLAPGRKMQCRDSQLSMELNRLLLLTAFLLHIKLSRLSPARLVCDNRLIQKYISEAKDMEKRVSQCRELPSLTQPLPLPMVDFSLREWKTKTNETKRQEILGDLALLVDAVTAAQGHVRQECAAALLGQLYKKANSFLLLLQTFCWQVSAGQPDRAPRTTLQSHPSVIFLVYRQLVQGKLRFLFHDLAKDLCRGVPEPPSTPCPRLPQGDSESPAC</sequence>
<feature type="region of interest" description="Disordered" evidence="8">
    <location>
        <begin position="68"/>
        <end position="168"/>
    </location>
</feature>
<dbReference type="InterPro" id="IPR003978">
    <property type="entry name" value="Thrombopoietin"/>
</dbReference>
<dbReference type="GO" id="GO:0038163">
    <property type="term" value="P:thrombopoietin-mediated signaling pathway"/>
    <property type="evidence" value="ECO:0007669"/>
    <property type="project" value="TreeGrafter"/>
</dbReference>
<dbReference type="InterPro" id="IPR009079">
    <property type="entry name" value="4_helix_cytokine-like_core"/>
</dbReference>
<evidence type="ECO:0008006" key="11">
    <source>
        <dbReference type="Google" id="ProtNLM"/>
    </source>
</evidence>
<evidence type="ECO:0000256" key="6">
    <source>
        <dbReference type="ARBA" id="ARBA00023157"/>
    </source>
</evidence>
<keyword evidence="6" id="KW-1015">Disulfide bond</keyword>
<keyword evidence="7" id="KW-0325">Glycoprotein</keyword>
<evidence type="ECO:0000256" key="3">
    <source>
        <dbReference type="ARBA" id="ARBA00022525"/>
    </source>
</evidence>
<dbReference type="GO" id="GO:0005125">
    <property type="term" value="F:cytokine activity"/>
    <property type="evidence" value="ECO:0007669"/>
    <property type="project" value="InterPro"/>
</dbReference>
<dbReference type="GO" id="GO:0008283">
    <property type="term" value="P:cell population proliferation"/>
    <property type="evidence" value="ECO:0007669"/>
    <property type="project" value="InterPro"/>
</dbReference>
<protein>
    <recommendedName>
        <fullName evidence="11">Thrombopoietin</fullName>
    </recommendedName>
</protein>
<keyword evidence="4" id="KW-0372">Hormone</keyword>
<dbReference type="SUPFAM" id="SSF47266">
    <property type="entry name" value="4-helical cytokines"/>
    <property type="match status" value="1"/>
</dbReference>
<dbReference type="InterPro" id="IPR019767">
    <property type="entry name" value="EPO/TPO_CS"/>
</dbReference>
<proteinExistence type="inferred from homology"/>
<dbReference type="PROSITE" id="PS00817">
    <property type="entry name" value="EPO_TPO"/>
    <property type="match status" value="1"/>
</dbReference>
<evidence type="ECO:0000256" key="2">
    <source>
        <dbReference type="ARBA" id="ARBA00005782"/>
    </source>
</evidence>
<dbReference type="Proteomes" id="UP000694403">
    <property type="component" value="Unplaced"/>
</dbReference>
<dbReference type="GO" id="GO:1902035">
    <property type="term" value="P:positive regulation of hematopoietic stem cell proliferation"/>
    <property type="evidence" value="ECO:0007669"/>
    <property type="project" value="TreeGrafter"/>
</dbReference>
<evidence type="ECO:0000256" key="4">
    <source>
        <dbReference type="ARBA" id="ARBA00022702"/>
    </source>
</evidence>
<dbReference type="PANTHER" id="PTHR10560:SF0">
    <property type="entry name" value="THROMBOPOIETIN"/>
    <property type="match status" value="1"/>
</dbReference>
<feature type="region of interest" description="Disordered" evidence="8">
    <location>
        <begin position="197"/>
        <end position="218"/>
    </location>
</feature>
<dbReference type="GO" id="GO:0070374">
    <property type="term" value="P:positive regulation of ERK1 and ERK2 cascade"/>
    <property type="evidence" value="ECO:0007669"/>
    <property type="project" value="TreeGrafter"/>
</dbReference>
<keyword evidence="10" id="KW-1185">Reference proteome</keyword>
<evidence type="ECO:0000313" key="10">
    <source>
        <dbReference type="Proteomes" id="UP000694403"/>
    </source>
</evidence>
<feature type="compositionally biased region" description="Pro residues" evidence="8">
    <location>
        <begin position="206"/>
        <end position="216"/>
    </location>
</feature>
<name>A0A8C3S3B5_CHESE</name>
<dbReference type="AlphaFoldDB" id="A0A8C3S3B5"/>
<evidence type="ECO:0000256" key="1">
    <source>
        <dbReference type="ARBA" id="ARBA00004613"/>
    </source>
</evidence>
<evidence type="ECO:0000256" key="7">
    <source>
        <dbReference type="ARBA" id="ARBA00023180"/>
    </source>
</evidence>
<reference evidence="9" key="1">
    <citation type="submission" date="2025-08" db="UniProtKB">
        <authorList>
            <consortium name="Ensembl"/>
        </authorList>
    </citation>
    <scope>IDENTIFICATION</scope>
</reference>
<accession>A0A8C3S3B5</accession>
<keyword evidence="5" id="KW-0732">Signal</keyword>
<dbReference type="Ensembl" id="ENSCSRT00000009325.1">
    <property type="protein sequence ID" value="ENSCSRP00000009013.1"/>
    <property type="gene ID" value="ENSCSRG00000006746.1"/>
</dbReference>
<comment type="subcellular location">
    <subcellularLocation>
        <location evidence="1">Secreted</location>
    </subcellularLocation>
</comment>
<dbReference type="Pfam" id="PF00758">
    <property type="entry name" value="EPO_TPO"/>
    <property type="match status" value="1"/>
</dbReference>
<organism evidence="9 10">
    <name type="scientific">Chelydra serpentina</name>
    <name type="common">Snapping turtle</name>
    <name type="synonym">Testudo serpentina</name>
    <dbReference type="NCBI Taxonomy" id="8475"/>
    <lineage>
        <taxon>Eukaryota</taxon>
        <taxon>Metazoa</taxon>
        <taxon>Chordata</taxon>
        <taxon>Craniata</taxon>
        <taxon>Vertebrata</taxon>
        <taxon>Euteleostomi</taxon>
        <taxon>Archelosauria</taxon>
        <taxon>Testudinata</taxon>
        <taxon>Testudines</taxon>
        <taxon>Cryptodira</taxon>
        <taxon>Durocryptodira</taxon>
        <taxon>Americhelydia</taxon>
        <taxon>Chelydroidea</taxon>
        <taxon>Chelydridae</taxon>
        <taxon>Chelydra</taxon>
    </lineage>
</organism>
<dbReference type="GO" id="GO:0005576">
    <property type="term" value="C:extracellular region"/>
    <property type="evidence" value="ECO:0007669"/>
    <property type="project" value="UniProtKB-SubCell"/>
</dbReference>
<evidence type="ECO:0000256" key="5">
    <source>
        <dbReference type="ARBA" id="ARBA00022729"/>
    </source>
</evidence>
<dbReference type="Gene3D" id="1.20.1250.10">
    <property type="match status" value="1"/>
</dbReference>
<dbReference type="GO" id="GO:0005179">
    <property type="term" value="F:hormone activity"/>
    <property type="evidence" value="ECO:0007669"/>
    <property type="project" value="UniProtKB-KW"/>
</dbReference>
<evidence type="ECO:0000313" key="9">
    <source>
        <dbReference type="Ensembl" id="ENSCSRP00000009013.1"/>
    </source>
</evidence>